<sequence length="559" mass="63428">MLKQGILFVVISLSQANRSFKPLVSSPLGQYQGSVLTNSFGQSIFSFRGIRYAEAPVKELRFKPPVPIKKHNGIFKADEDSPACPQITKDPISEDCLFLNVYTTRLPTGNDNPKRPVIIAIHPGGFIGGTGRSNWSGPKYLMNQDIVLVTFNYRLGILGFLSTGDKEVPGNNGLRDQVEAIKWVKQNIECFGGDSNSITLFGASDAGGSVSLHLVSPLTKGLFHKAIVSSTSTMGQFPLGSNQMDLVKKLAKILECPELNTNYIVRCLKEKSAVELVQSVNKYHEFGNFAGLLWKPVIEEDFGQERFLTDHPTNLVLERKFHKVPVISGIVSYEYANWAVETIRNHTLLKLLDEQWEKYAPIIFGFERYTERSKVISKELRSFYFGDHKLNNDNLPELIEIFGDSLSGFPVDRVVKLLAQKSSQSTFYYQFSYKGTYSHYSLPNSNKAGEYGPVHQDDLIYLFYISALFPEIVITDPEFRIVQKITTMWANFARDGKPITKTCGRLDYAEWEAFNSNTQKYMDIGNVQKMRQRLNFERYAKWGEIFPLSSYEDRENISY</sequence>
<dbReference type="PANTHER" id="PTHR43142:SF1">
    <property type="entry name" value="CARBOXYLIC ESTER HYDROLASE"/>
    <property type="match status" value="1"/>
</dbReference>
<organism evidence="6 7">
    <name type="scientific">Henosepilachna vigintioctopunctata</name>
    <dbReference type="NCBI Taxonomy" id="420089"/>
    <lineage>
        <taxon>Eukaryota</taxon>
        <taxon>Metazoa</taxon>
        <taxon>Ecdysozoa</taxon>
        <taxon>Arthropoda</taxon>
        <taxon>Hexapoda</taxon>
        <taxon>Insecta</taxon>
        <taxon>Pterygota</taxon>
        <taxon>Neoptera</taxon>
        <taxon>Endopterygota</taxon>
        <taxon>Coleoptera</taxon>
        <taxon>Polyphaga</taxon>
        <taxon>Cucujiformia</taxon>
        <taxon>Coccinelloidea</taxon>
        <taxon>Coccinellidae</taxon>
        <taxon>Epilachninae</taxon>
        <taxon>Epilachnini</taxon>
        <taxon>Henosepilachna</taxon>
    </lineage>
</organism>
<keyword evidence="7" id="KW-1185">Reference proteome</keyword>
<protein>
    <recommendedName>
        <fullName evidence="5">Carboxylesterase type B domain-containing protein</fullName>
    </recommendedName>
</protein>
<dbReference type="Proteomes" id="UP001431783">
    <property type="component" value="Unassembled WGS sequence"/>
</dbReference>
<dbReference type="GO" id="GO:0052689">
    <property type="term" value="F:carboxylic ester hydrolase activity"/>
    <property type="evidence" value="ECO:0007669"/>
    <property type="project" value="UniProtKB-KW"/>
</dbReference>
<reference evidence="6 7" key="1">
    <citation type="submission" date="2023-03" db="EMBL/GenBank/DDBJ databases">
        <title>Genome insight into feeding habits of ladybird beetles.</title>
        <authorList>
            <person name="Li H.-S."/>
            <person name="Huang Y.-H."/>
            <person name="Pang H."/>
        </authorList>
    </citation>
    <scope>NUCLEOTIDE SEQUENCE [LARGE SCALE GENOMIC DNA]</scope>
    <source>
        <strain evidence="6">SYSU_2023b</strain>
        <tissue evidence="6">Whole body</tissue>
    </source>
</reference>
<dbReference type="AlphaFoldDB" id="A0AAW1UR29"/>
<keyword evidence="2" id="KW-0719">Serine esterase</keyword>
<keyword evidence="4" id="KW-0325">Glycoprotein</keyword>
<dbReference type="EMBL" id="JARQZJ010000091">
    <property type="protein sequence ID" value="KAK9883515.1"/>
    <property type="molecule type" value="Genomic_DNA"/>
</dbReference>
<dbReference type="InterPro" id="IPR002018">
    <property type="entry name" value="CarbesteraseB"/>
</dbReference>
<dbReference type="SUPFAM" id="SSF53474">
    <property type="entry name" value="alpha/beta-Hydrolases"/>
    <property type="match status" value="1"/>
</dbReference>
<gene>
    <name evidence="6" type="ORF">WA026_001691</name>
</gene>
<keyword evidence="3" id="KW-0378">Hydrolase</keyword>
<evidence type="ECO:0000256" key="4">
    <source>
        <dbReference type="ARBA" id="ARBA00023180"/>
    </source>
</evidence>
<accession>A0AAW1UR29</accession>
<evidence type="ECO:0000259" key="5">
    <source>
        <dbReference type="Pfam" id="PF00135"/>
    </source>
</evidence>
<evidence type="ECO:0000256" key="3">
    <source>
        <dbReference type="ARBA" id="ARBA00022801"/>
    </source>
</evidence>
<feature type="domain" description="Carboxylesterase type B" evidence="5">
    <location>
        <begin position="22"/>
        <end position="542"/>
    </location>
</feature>
<proteinExistence type="inferred from homology"/>
<dbReference type="Pfam" id="PF00135">
    <property type="entry name" value="COesterase"/>
    <property type="match status" value="1"/>
</dbReference>
<evidence type="ECO:0000313" key="6">
    <source>
        <dbReference type="EMBL" id="KAK9883515.1"/>
    </source>
</evidence>
<name>A0AAW1UR29_9CUCU</name>
<comment type="similarity">
    <text evidence="1">Belongs to the type-B carboxylesterase/lipase family.</text>
</comment>
<evidence type="ECO:0000256" key="2">
    <source>
        <dbReference type="ARBA" id="ARBA00022487"/>
    </source>
</evidence>
<evidence type="ECO:0000256" key="1">
    <source>
        <dbReference type="ARBA" id="ARBA00005964"/>
    </source>
</evidence>
<dbReference type="Gene3D" id="3.40.50.1820">
    <property type="entry name" value="alpha/beta hydrolase"/>
    <property type="match status" value="1"/>
</dbReference>
<evidence type="ECO:0000313" key="7">
    <source>
        <dbReference type="Proteomes" id="UP001431783"/>
    </source>
</evidence>
<dbReference type="InterPro" id="IPR029058">
    <property type="entry name" value="AB_hydrolase_fold"/>
</dbReference>
<comment type="caution">
    <text evidence="6">The sequence shown here is derived from an EMBL/GenBank/DDBJ whole genome shotgun (WGS) entry which is preliminary data.</text>
</comment>
<dbReference type="PANTHER" id="PTHR43142">
    <property type="entry name" value="CARBOXYLIC ESTER HYDROLASE"/>
    <property type="match status" value="1"/>
</dbReference>